<evidence type="ECO:0000313" key="7">
    <source>
        <dbReference type="EMBL" id="KAG2386408.1"/>
    </source>
</evidence>
<name>A0AA88KL56_NAELO</name>
<dbReference type="PROSITE" id="PS00107">
    <property type="entry name" value="PROTEIN_KINASE_ATP"/>
    <property type="match status" value="1"/>
</dbReference>
<keyword evidence="8" id="KW-1185">Reference proteome</keyword>
<dbReference type="GeneID" id="68095309"/>
<accession>A0AA88KL56</accession>
<evidence type="ECO:0000256" key="3">
    <source>
        <dbReference type="ARBA" id="ARBA00022777"/>
    </source>
</evidence>
<dbReference type="EMBL" id="PYSW02000016">
    <property type="protein sequence ID" value="KAG2386408.1"/>
    <property type="molecule type" value="Genomic_DNA"/>
</dbReference>
<dbReference type="Pfam" id="PF00069">
    <property type="entry name" value="Pkinase"/>
    <property type="match status" value="1"/>
</dbReference>
<dbReference type="GO" id="GO:0061709">
    <property type="term" value="P:reticulophagy"/>
    <property type="evidence" value="ECO:0007669"/>
    <property type="project" value="TreeGrafter"/>
</dbReference>
<dbReference type="PANTHER" id="PTHR24348:SF22">
    <property type="entry name" value="NON-SPECIFIC SERINE_THREONINE PROTEIN KINASE"/>
    <property type="match status" value="1"/>
</dbReference>
<keyword evidence="2 5" id="KW-0547">Nucleotide-binding</keyword>
<dbReference type="GO" id="GO:0005776">
    <property type="term" value="C:autophagosome"/>
    <property type="evidence" value="ECO:0007669"/>
    <property type="project" value="TreeGrafter"/>
</dbReference>
<comment type="caution">
    <text evidence="7">The sequence shown here is derived from an EMBL/GenBank/DDBJ whole genome shotgun (WGS) entry which is preliminary data.</text>
</comment>
<dbReference type="InterPro" id="IPR000719">
    <property type="entry name" value="Prot_kinase_dom"/>
</dbReference>
<dbReference type="RefSeq" id="XP_044550400.1">
    <property type="nucleotide sequence ID" value="XM_044692317.1"/>
</dbReference>
<dbReference type="Proteomes" id="UP000816034">
    <property type="component" value="Unassembled WGS sequence"/>
</dbReference>
<dbReference type="AlphaFoldDB" id="A0AA88KL56"/>
<feature type="domain" description="Protein kinase" evidence="6">
    <location>
        <begin position="98"/>
        <end position="403"/>
    </location>
</feature>
<proteinExistence type="predicted"/>
<evidence type="ECO:0000259" key="6">
    <source>
        <dbReference type="PROSITE" id="PS50011"/>
    </source>
</evidence>
<reference evidence="7 8" key="1">
    <citation type="journal article" date="2018" name="BMC Genomics">
        <title>The genome of Naegleria lovaniensis, the basis for a comparative approach to unravel pathogenicity factors of the human pathogenic amoeba N. fowleri.</title>
        <authorList>
            <person name="Liechti N."/>
            <person name="Schurch N."/>
            <person name="Bruggmann R."/>
            <person name="Wittwer M."/>
        </authorList>
    </citation>
    <scope>NUCLEOTIDE SEQUENCE [LARGE SCALE GENOMIC DNA]</scope>
    <source>
        <strain evidence="7 8">ATCC 30569</strain>
    </source>
</reference>
<dbReference type="SUPFAM" id="SSF56112">
    <property type="entry name" value="Protein kinase-like (PK-like)"/>
    <property type="match status" value="1"/>
</dbReference>
<evidence type="ECO:0000256" key="1">
    <source>
        <dbReference type="ARBA" id="ARBA00022679"/>
    </source>
</evidence>
<dbReference type="GO" id="GO:0010506">
    <property type="term" value="P:regulation of autophagy"/>
    <property type="evidence" value="ECO:0007669"/>
    <property type="project" value="InterPro"/>
</dbReference>
<dbReference type="GO" id="GO:0005829">
    <property type="term" value="C:cytosol"/>
    <property type="evidence" value="ECO:0007669"/>
    <property type="project" value="TreeGrafter"/>
</dbReference>
<dbReference type="GO" id="GO:0042594">
    <property type="term" value="P:response to starvation"/>
    <property type="evidence" value="ECO:0007669"/>
    <property type="project" value="TreeGrafter"/>
</dbReference>
<organism evidence="7 8">
    <name type="scientific">Naegleria lovaniensis</name>
    <name type="common">Amoeba</name>
    <dbReference type="NCBI Taxonomy" id="51637"/>
    <lineage>
        <taxon>Eukaryota</taxon>
        <taxon>Discoba</taxon>
        <taxon>Heterolobosea</taxon>
        <taxon>Tetramitia</taxon>
        <taxon>Eutetramitia</taxon>
        <taxon>Vahlkampfiidae</taxon>
        <taxon>Naegleria</taxon>
    </lineage>
</organism>
<dbReference type="InterPro" id="IPR045269">
    <property type="entry name" value="Atg1-like"/>
</dbReference>
<keyword evidence="4 5" id="KW-0067">ATP-binding</keyword>
<evidence type="ECO:0000256" key="5">
    <source>
        <dbReference type="PROSITE-ProRule" id="PRU10141"/>
    </source>
</evidence>
<protein>
    <recommendedName>
        <fullName evidence="6">Protein kinase domain-containing protein</fullName>
    </recommendedName>
</protein>
<feature type="binding site" evidence="5">
    <location>
        <position position="129"/>
    </location>
    <ligand>
        <name>ATP</name>
        <dbReference type="ChEBI" id="CHEBI:30616"/>
    </ligand>
</feature>
<dbReference type="GO" id="GO:0000422">
    <property type="term" value="P:autophagy of mitochondrion"/>
    <property type="evidence" value="ECO:0007669"/>
    <property type="project" value="TreeGrafter"/>
</dbReference>
<dbReference type="InterPro" id="IPR017441">
    <property type="entry name" value="Protein_kinase_ATP_BS"/>
</dbReference>
<dbReference type="GO" id="GO:0034045">
    <property type="term" value="C:phagophore assembly site membrane"/>
    <property type="evidence" value="ECO:0007669"/>
    <property type="project" value="TreeGrafter"/>
</dbReference>
<sequence>MPTNNELKTTCGSDLDRFIQKLSEETNFNQCVGLMKQIEQHSVYLSVPQLLSLSNVIDEDSLGLFNRTWGSLSFALMIKSKLQKPIGEVAGFPIASIIDTMEAIGSGNSGRVLTASISHNSKIETVAIKFLSIYLDPLASSSLESSESQSEEQQDEHLEELLILSKLKNSPYCVNVKCITIGSDRRIGLGMTRYCMDLHSFLLQNCLSLHQSLILFKRCVKCIEALHNYGANGIIHHNIKDTNFLIGQPNTDNNDMDAMIASVVIADFGFAKARMRETKQHMSGFYSSVGGAAAKMLMYAAPEVKECFRNGGEMVYTKSSDIYSLGVLLGFIYTKQRPYNLTTEFQILSSSLPPFHYCRDAVEQHSLVKKLFDWCTSHSANERPMNCQQILEVLESDEPQKVLQENIWY</sequence>
<dbReference type="GO" id="GO:0000045">
    <property type="term" value="P:autophagosome assembly"/>
    <property type="evidence" value="ECO:0007669"/>
    <property type="project" value="TreeGrafter"/>
</dbReference>
<dbReference type="InterPro" id="IPR011009">
    <property type="entry name" value="Kinase-like_dom_sf"/>
</dbReference>
<dbReference type="GO" id="GO:0034727">
    <property type="term" value="P:piecemeal microautophagy of the nucleus"/>
    <property type="evidence" value="ECO:0007669"/>
    <property type="project" value="TreeGrafter"/>
</dbReference>
<dbReference type="GO" id="GO:0005524">
    <property type="term" value="F:ATP binding"/>
    <property type="evidence" value="ECO:0007669"/>
    <property type="project" value="UniProtKB-UniRule"/>
</dbReference>
<gene>
    <name evidence="7" type="ORF">C9374_002854</name>
</gene>
<keyword evidence="3" id="KW-0418">Kinase</keyword>
<evidence type="ECO:0000313" key="8">
    <source>
        <dbReference type="Proteomes" id="UP000816034"/>
    </source>
</evidence>
<dbReference type="PANTHER" id="PTHR24348">
    <property type="entry name" value="SERINE/THREONINE-PROTEIN KINASE UNC-51-RELATED"/>
    <property type="match status" value="1"/>
</dbReference>
<dbReference type="Gene3D" id="1.10.510.10">
    <property type="entry name" value="Transferase(Phosphotransferase) domain 1"/>
    <property type="match status" value="1"/>
</dbReference>
<evidence type="ECO:0000256" key="2">
    <source>
        <dbReference type="ARBA" id="ARBA00022741"/>
    </source>
</evidence>
<dbReference type="PROSITE" id="PS50011">
    <property type="entry name" value="PROTEIN_KINASE_DOM"/>
    <property type="match status" value="1"/>
</dbReference>
<keyword evidence="1" id="KW-0808">Transferase</keyword>
<dbReference type="GO" id="GO:0004674">
    <property type="term" value="F:protein serine/threonine kinase activity"/>
    <property type="evidence" value="ECO:0007669"/>
    <property type="project" value="InterPro"/>
</dbReference>
<evidence type="ECO:0000256" key="4">
    <source>
        <dbReference type="ARBA" id="ARBA00022840"/>
    </source>
</evidence>